<gene>
    <name evidence="1" type="ORF">MILVUS5_LOCUS1318</name>
</gene>
<organism evidence="1 2">
    <name type="scientific">Trifolium pratense</name>
    <name type="common">Red clover</name>
    <dbReference type="NCBI Taxonomy" id="57577"/>
    <lineage>
        <taxon>Eukaryota</taxon>
        <taxon>Viridiplantae</taxon>
        <taxon>Streptophyta</taxon>
        <taxon>Embryophyta</taxon>
        <taxon>Tracheophyta</taxon>
        <taxon>Spermatophyta</taxon>
        <taxon>Magnoliopsida</taxon>
        <taxon>eudicotyledons</taxon>
        <taxon>Gunneridae</taxon>
        <taxon>Pentapetalae</taxon>
        <taxon>rosids</taxon>
        <taxon>fabids</taxon>
        <taxon>Fabales</taxon>
        <taxon>Fabaceae</taxon>
        <taxon>Papilionoideae</taxon>
        <taxon>50 kb inversion clade</taxon>
        <taxon>NPAAA clade</taxon>
        <taxon>Hologalegina</taxon>
        <taxon>IRL clade</taxon>
        <taxon>Trifolieae</taxon>
        <taxon>Trifolium</taxon>
    </lineage>
</organism>
<evidence type="ECO:0000313" key="2">
    <source>
        <dbReference type="Proteomes" id="UP001177021"/>
    </source>
</evidence>
<evidence type="ECO:0000313" key="1">
    <source>
        <dbReference type="EMBL" id="CAJ2629302.1"/>
    </source>
</evidence>
<dbReference type="EMBL" id="CASHSV030000001">
    <property type="protein sequence ID" value="CAJ2629302.1"/>
    <property type="molecule type" value="Genomic_DNA"/>
</dbReference>
<dbReference type="Proteomes" id="UP001177021">
    <property type="component" value="Unassembled WGS sequence"/>
</dbReference>
<protein>
    <submittedName>
        <fullName evidence="1">Uncharacterized protein</fullName>
    </submittedName>
</protein>
<comment type="caution">
    <text evidence="1">The sequence shown here is derived from an EMBL/GenBank/DDBJ whole genome shotgun (WGS) entry which is preliminary data.</text>
</comment>
<proteinExistence type="predicted"/>
<reference evidence="1" key="1">
    <citation type="submission" date="2023-10" db="EMBL/GenBank/DDBJ databases">
        <authorList>
            <person name="Rodriguez Cubillos JULIANA M."/>
            <person name="De Vega J."/>
        </authorList>
    </citation>
    <scope>NUCLEOTIDE SEQUENCE</scope>
</reference>
<accession>A0ACB0IB65</accession>
<sequence length="251" mass="28616">MQNNSVRKYLVGQPGLFSDENKTLNAETHSTRDRYGSYAYGLPTIAYNEAQGNNVIQSYIPDDSIDAKVSHQETDEAHEEDMEIGYDDRPPTPTYEGLEQRFIDEIMKLVGERSDKEDAEFARHNERIAEINEEFQEKLSSLRALQETRREEFLRKELQARSNQYQDGKRNHFPTMKVADANGYICPSTTFIAGEAASSSKFHAAPEYDKYVVEPTEHLTTTSNGIKTSQKNETRVPLPPGRVYKNSSVHN</sequence>
<keyword evidence="2" id="KW-1185">Reference proteome</keyword>
<name>A0ACB0IB65_TRIPR</name>